<evidence type="ECO:0000313" key="3">
    <source>
        <dbReference type="EMBL" id="WCO68759.1"/>
    </source>
</evidence>
<feature type="domain" description="SGNH" evidence="2">
    <location>
        <begin position="92"/>
        <end position="299"/>
    </location>
</feature>
<evidence type="ECO:0000259" key="2">
    <source>
        <dbReference type="Pfam" id="PF19040"/>
    </source>
</evidence>
<accession>A0AAE9YCX6</accession>
<gene>
    <name evidence="3" type="ORF">PO878_08475</name>
</gene>
<dbReference type="KEGG" id="ima:PO878_08475"/>
<name>A0AAE9YCX6_9ACTN</name>
<feature type="compositionally biased region" description="Pro residues" evidence="1">
    <location>
        <begin position="80"/>
        <end position="94"/>
    </location>
</feature>
<evidence type="ECO:0000313" key="4">
    <source>
        <dbReference type="Proteomes" id="UP001216390"/>
    </source>
</evidence>
<dbReference type="InterPro" id="IPR043968">
    <property type="entry name" value="SGNH"/>
</dbReference>
<feature type="compositionally biased region" description="Low complexity" evidence="1">
    <location>
        <begin position="61"/>
        <end position="79"/>
    </location>
</feature>
<dbReference type="AlphaFoldDB" id="A0AAE9YCX6"/>
<evidence type="ECO:0000256" key="1">
    <source>
        <dbReference type="SAM" id="MobiDB-lite"/>
    </source>
</evidence>
<dbReference type="Proteomes" id="UP001216390">
    <property type="component" value="Chromosome"/>
</dbReference>
<protein>
    <submittedName>
        <fullName evidence="3">SGNH hydrolase domain-containing protein</fullName>
    </submittedName>
</protein>
<feature type="compositionally biased region" description="Pro residues" evidence="1">
    <location>
        <begin position="50"/>
        <end position="60"/>
    </location>
</feature>
<feature type="region of interest" description="Disordered" evidence="1">
    <location>
        <begin position="40"/>
        <end position="94"/>
    </location>
</feature>
<sequence length="314" mass="31547">MTDTRERSGAAPSAARPGTRRALVALVALVVVLVGCGGDGEEAGTAPPSSTAPPTTPTTAPPTTEVPTTAAPTTTAPTTTAPPPTTAAPTTPPAPVAVAVVGDSVGYTIAEGAPGEIPGVTDVEDAALPGCGLLRDGPRPPESIAAGAPPDYTGCAQPVADADARALAAQPDVVLLVLGAWERSDHQRDGRTVGPGDDLWVEHLQGLLGERLDTLSSGGARVALWVDPCGPDADTVARQGWFRDEVLAPVAADHPAATLVDPTPVMCTPDGAPRTDVEGIGSPRAEDGQHLTEPGAAWLWTTWLGPTLATVGAA</sequence>
<dbReference type="SUPFAM" id="SSF52266">
    <property type="entry name" value="SGNH hydrolase"/>
    <property type="match status" value="1"/>
</dbReference>
<dbReference type="GO" id="GO:0016787">
    <property type="term" value="F:hydrolase activity"/>
    <property type="evidence" value="ECO:0007669"/>
    <property type="project" value="UniProtKB-KW"/>
</dbReference>
<dbReference type="EMBL" id="CP116942">
    <property type="protein sequence ID" value="WCO68759.1"/>
    <property type="molecule type" value="Genomic_DNA"/>
</dbReference>
<reference evidence="3" key="1">
    <citation type="submission" date="2023-01" db="EMBL/GenBank/DDBJ databases">
        <title>The diversity of Class Acidimicrobiia in South China Sea sediment environments and the proposal of Iamia marina sp. nov., a novel species of the genus Iamia.</title>
        <authorList>
            <person name="He Y."/>
            <person name="Tian X."/>
        </authorList>
    </citation>
    <scope>NUCLEOTIDE SEQUENCE</scope>
    <source>
        <strain evidence="3">DSM 19957</strain>
    </source>
</reference>
<keyword evidence="3" id="KW-0378">Hydrolase</keyword>
<organism evidence="3 4">
    <name type="scientific">Iamia majanohamensis</name>
    <dbReference type="NCBI Taxonomy" id="467976"/>
    <lineage>
        <taxon>Bacteria</taxon>
        <taxon>Bacillati</taxon>
        <taxon>Actinomycetota</taxon>
        <taxon>Acidimicrobiia</taxon>
        <taxon>Acidimicrobiales</taxon>
        <taxon>Iamiaceae</taxon>
        <taxon>Iamia</taxon>
    </lineage>
</organism>
<proteinExistence type="predicted"/>
<dbReference type="RefSeq" id="WP_272738275.1">
    <property type="nucleotide sequence ID" value="NZ_CP116942.1"/>
</dbReference>
<dbReference type="Pfam" id="PF19040">
    <property type="entry name" value="SGNH"/>
    <property type="match status" value="1"/>
</dbReference>
<keyword evidence="4" id="KW-1185">Reference proteome</keyword>